<dbReference type="Pfam" id="PF00300">
    <property type="entry name" value="His_Phos_1"/>
    <property type="match status" value="1"/>
</dbReference>
<dbReference type="PANTHER" id="PTHR48100">
    <property type="entry name" value="BROAD-SPECIFICITY PHOSPHATASE YOR283W-RELATED"/>
    <property type="match status" value="1"/>
</dbReference>
<dbReference type="EMBL" id="JBHSSW010000005">
    <property type="protein sequence ID" value="MFC6197714.1"/>
    <property type="molecule type" value="Genomic_DNA"/>
</dbReference>
<dbReference type="InterPro" id="IPR050275">
    <property type="entry name" value="PGM_Phosphatase"/>
</dbReference>
<gene>
    <name evidence="2" type="primary">cobC</name>
    <name evidence="2" type="ORF">ACFQDM_06465</name>
</gene>
<dbReference type="SMART" id="SM00855">
    <property type="entry name" value="PGAM"/>
    <property type="match status" value="1"/>
</dbReference>
<dbReference type="InterPro" id="IPR013078">
    <property type="entry name" value="His_Pase_superF_clade-1"/>
</dbReference>
<proteinExistence type="predicted"/>
<evidence type="ECO:0000313" key="2">
    <source>
        <dbReference type="EMBL" id="MFC6197714.1"/>
    </source>
</evidence>
<protein>
    <recommendedName>
        <fullName evidence="1">Alpha-ribazole phosphatase</fullName>
        <ecNumber evidence="1">3.1.3.73</ecNumber>
    </recommendedName>
</protein>
<reference evidence="3" key="1">
    <citation type="journal article" date="2019" name="Int. J. Syst. Evol. Microbiol.">
        <title>The Global Catalogue of Microorganisms (GCM) 10K type strain sequencing project: providing services to taxonomists for standard genome sequencing and annotation.</title>
        <authorList>
            <consortium name="The Broad Institute Genomics Platform"/>
            <consortium name="The Broad Institute Genome Sequencing Center for Infectious Disease"/>
            <person name="Wu L."/>
            <person name="Ma J."/>
        </authorList>
    </citation>
    <scope>NUCLEOTIDE SEQUENCE [LARGE SCALE GENOMIC DNA]</scope>
    <source>
        <strain evidence="3">CGMCC-1.15741</strain>
    </source>
</reference>
<dbReference type="NCBIfam" id="TIGR03162">
    <property type="entry name" value="ribazole_cobC"/>
    <property type="match status" value="1"/>
</dbReference>
<dbReference type="InterPro" id="IPR017578">
    <property type="entry name" value="Ribazole_CobC"/>
</dbReference>
<dbReference type="SUPFAM" id="SSF53254">
    <property type="entry name" value="Phosphoglycerate mutase-like"/>
    <property type="match status" value="1"/>
</dbReference>
<dbReference type="RefSeq" id="WP_377377002.1">
    <property type="nucleotide sequence ID" value="NZ_JBHSSW010000005.1"/>
</dbReference>
<evidence type="ECO:0000256" key="1">
    <source>
        <dbReference type="NCBIfam" id="TIGR03162"/>
    </source>
</evidence>
<dbReference type="PANTHER" id="PTHR48100:SF1">
    <property type="entry name" value="HISTIDINE PHOSPHATASE FAMILY PROTEIN-RELATED"/>
    <property type="match status" value="1"/>
</dbReference>
<comment type="caution">
    <text evidence="2">The sequence shown here is derived from an EMBL/GenBank/DDBJ whole genome shotgun (WGS) entry which is preliminary data.</text>
</comment>
<dbReference type="InterPro" id="IPR029033">
    <property type="entry name" value="His_PPase_superfam"/>
</dbReference>
<name>A0ABW1S869_9PROT</name>
<organism evidence="2 3">
    <name type="scientific">Ponticaulis profundi</name>
    <dbReference type="NCBI Taxonomy" id="2665222"/>
    <lineage>
        <taxon>Bacteria</taxon>
        <taxon>Pseudomonadati</taxon>
        <taxon>Pseudomonadota</taxon>
        <taxon>Alphaproteobacteria</taxon>
        <taxon>Hyphomonadales</taxon>
        <taxon>Hyphomonadaceae</taxon>
        <taxon>Ponticaulis</taxon>
    </lineage>
</organism>
<accession>A0ABW1S869</accession>
<dbReference type="EC" id="3.1.3.73" evidence="1"/>
<dbReference type="Proteomes" id="UP001596303">
    <property type="component" value="Unassembled WGS sequence"/>
</dbReference>
<evidence type="ECO:0000313" key="3">
    <source>
        <dbReference type="Proteomes" id="UP001596303"/>
    </source>
</evidence>
<dbReference type="CDD" id="cd07067">
    <property type="entry name" value="HP_PGM_like"/>
    <property type="match status" value="1"/>
</dbReference>
<keyword evidence="2" id="KW-0378">Hydrolase</keyword>
<keyword evidence="3" id="KW-1185">Reference proteome</keyword>
<dbReference type="GO" id="GO:0043755">
    <property type="term" value="F:alpha-ribazole phosphatase activity"/>
    <property type="evidence" value="ECO:0007669"/>
    <property type="project" value="UniProtKB-EC"/>
</dbReference>
<sequence length="179" mass="20249">MALILLRHTQPDIAEGICYGQSDLPLASDFEAQLQRLYETLPGFSRLYTSPLQRCHILAAHLSSARGIPVFVDPRLMEMNFGNWENQAWNDISRPELDAWADDFHHARPHGGESVANLSTRVRSFLADLPDLSEDTLIVCHAGIIRALLAEINAENAWQYKLNFGDWITLDEHELSALR</sequence>
<dbReference type="Gene3D" id="3.40.50.1240">
    <property type="entry name" value="Phosphoglycerate mutase-like"/>
    <property type="match status" value="1"/>
</dbReference>